<evidence type="ECO:0000256" key="2">
    <source>
        <dbReference type="SAM" id="SignalP"/>
    </source>
</evidence>
<proteinExistence type="predicted"/>
<evidence type="ECO:0000313" key="3">
    <source>
        <dbReference type="EMBL" id="WFP10157.1"/>
    </source>
</evidence>
<dbReference type="EMBL" id="CP121261">
    <property type="protein sequence ID" value="WFP10157.1"/>
    <property type="molecule type" value="Genomic_DNA"/>
</dbReference>
<gene>
    <name evidence="3" type="ORF">P8T11_09880</name>
</gene>
<dbReference type="Proteomes" id="UP001214170">
    <property type="component" value="Chromosome"/>
</dbReference>
<protein>
    <submittedName>
        <fullName evidence="3">Uncharacterized protein</fullName>
    </submittedName>
</protein>
<feature type="compositionally biased region" description="Gly residues" evidence="1">
    <location>
        <begin position="44"/>
        <end position="57"/>
    </location>
</feature>
<dbReference type="RefSeq" id="WP_164741274.1">
    <property type="nucleotide sequence ID" value="NZ_CP034689.1"/>
</dbReference>
<evidence type="ECO:0000256" key="1">
    <source>
        <dbReference type="SAM" id="MobiDB-lite"/>
    </source>
</evidence>
<feature type="region of interest" description="Disordered" evidence="1">
    <location>
        <begin position="23"/>
        <end position="57"/>
    </location>
</feature>
<sequence>MGKFLYGIYALVVVMAATGANSPGVSMSGGSGSRSSSSSSWGSSSGGSGWSSGGSHK</sequence>
<feature type="signal peptide" evidence="2">
    <location>
        <begin position="1"/>
        <end position="22"/>
    </location>
</feature>
<feature type="compositionally biased region" description="Low complexity" evidence="1">
    <location>
        <begin position="33"/>
        <end position="43"/>
    </location>
</feature>
<keyword evidence="2" id="KW-0732">Signal</keyword>
<name>A0ABY8GZJ9_9BURK</name>
<feature type="chain" id="PRO_5045583982" evidence="2">
    <location>
        <begin position="23"/>
        <end position="57"/>
    </location>
</feature>
<keyword evidence="4" id="KW-1185">Reference proteome</keyword>
<organism evidence="3 4">
    <name type="scientific">Achromobacter spanius</name>
    <dbReference type="NCBI Taxonomy" id="217203"/>
    <lineage>
        <taxon>Bacteria</taxon>
        <taxon>Pseudomonadati</taxon>
        <taxon>Pseudomonadota</taxon>
        <taxon>Betaproteobacteria</taxon>
        <taxon>Burkholderiales</taxon>
        <taxon>Alcaligenaceae</taxon>
        <taxon>Achromobacter</taxon>
    </lineage>
</organism>
<accession>A0ABY8GZJ9</accession>
<reference evidence="3 4" key="1">
    <citation type="submission" date="2023-03" db="EMBL/GenBank/DDBJ databases">
        <title>Achromobacter spanius LIG8.</title>
        <authorList>
            <person name="Shrestha S."/>
        </authorList>
    </citation>
    <scope>NUCLEOTIDE SEQUENCE [LARGE SCALE GENOMIC DNA]</scope>
    <source>
        <strain evidence="3 4">LIG8</strain>
    </source>
</reference>
<evidence type="ECO:0000313" key="4">
    <source>
        <dbReference type="Proteomes" id="UP001214170"/>
    </source>
</evidence>